<dbReference type="InterPro" id="IPR056750">
    <property type="entry name" value="RRM_ESF1"/>
</dbReference>
<dbReference type="Proteomes" id="UP000189274">
    <property type="component" value="Unassembled WGS sequence"/>
</dbReference>
<dbReference type="InterPro" id="IPR039754">
    <property type="entry name" value="Esf1"/>
</dbReference>
<feature type="compositionally biased region" description="Acidic residues" evidence="1">
    <location>
        <begin position="154"/>
        <end position="179"/>
    </location>
</feature>
<reference evidence="5" key="1">
    <citation type="journal article" date="2017" name="Genome Announc.">
        <title>Genome sequences of Cyberlindnera fabianii 65, Pichia kudriavzevii 129, and Saccharomyces cerevisiae 131 isolated from fermented masau fruits in Zimbabwe.</title>
        <authorList>
            <person name="van Rijswijck I.M.H."/>
            <person name="Derks M.F.L."/>
            <person name="Abee T."/>
            <person name="de Ridder D."/>
            <person name="Smid E.J."/>
        </authorList>
    </citation>
    <scope>NUCLEOTIDE SEQUENCE [LARGE SCALE GENOMIC DNA]</scope>
    <source>
        <strain evidence="5">129</strain>
    </source>
</reference>
<feature type="compositionally biased region" description="Basic and acidic residues" evidence="1">
    <location>
        <begin position="512"/>
        <end position="524"/>
    </location>
</feature>
<evidence type="ECO:0000313" key="5">
    <source>
        <dbReference type="Proteomes" id="UP000189274"/>
    </source>
</evidence>
<reference evidence="4 6" key="3">
    <citation type="submission" date="2017-05" db="EMBL/GenBank/DDBJ databases">
        <title>The Genome Sequence of Candida krusei Ckrusei653.</title>
        <authorList>
            <person name="Cuomo C."/>
            <person name="Forche A."/>
            <person name="Young S."/>
            <person name="Abouelleil A."/>
            <person name="Cao P."/>
            <person name="Chapman S."/>
            <person name="Cusick C."/>
            <person name="Shea T."/>
            <person name="Nusbaum C."/>
            <person name="Birren B."/>
        </authorList>
    </citation>
    <scope>NUCLEOTIDE SEQUENCE [LARGE SCALE GENOMIC DNA]</scope>
    <source>
        <strain evidence="4 6">Ckrusei653</strain>
    </source>
</reference>
<evidence type="ECO:0000313" key="4">
    <source>
        <dbReference type="EMBL" id="OUT24796.1"/>
    </source>
</evidence>
<protein>
    <submittedName>
        <fullName evidence="3">Pre-rRNA-processing protein ESF1</fullName>
    </submittedName>
</protein>
<feature type="compositionally biased region" description="Acidic residues" evidence="1">
    <location>
        <begin position="444"/>
        <end position="457"/>
    </location>
</feature>
<dbReference type="PANTHER" id="PTHR12202:SF0">
    <property type="entry name" value="ESF1 HOMOLOG"/>
    <property type="match status" value="1"/>
</dbReference>
<proteinExistence type="predicted"/>
<feature type="compositionally biased region" description="Basic and acidic residues" evidence="1">
    <location>
        <begin position="564"/>
        <end position="579"/>
    </location>
</feature>
<dbReference type="EMBL" id="MQVM01000004">
    <property type="protein sequence ID" value="ONH76441.1"/>
    <property type="molecule type" value="Genomic_DNA"/>
</dbReference>
<comment type="caution">
    <text evidence="3">The sequence shown here is derived from an EMBL/GenBank/DDBJ whole genome shotgun (WGS) entry which is preliminary data.</text>
</comment>
<evidence type="ECO:0000313" key="6">
    <source>
        <dbReference type="Proteomes" id="UP000195871"/>
    </source>
</evidence>
<dbReference type="GO" id="GO:0006364">
    <property type="term" value="P:rRNA processing"/>
    <property type="evidence" value="ECO:0007669"/>
    <property type="project" value="InterPro"/>
</dbReference>
<dbReference type="EMBL" id="NHMM01000001">
    <property type="protein sequence ID" value="OUT24796.1"/>
    <property type="molecule type" value="Genomic_DNA"/>
</dbReference>
<feature type="compositionally biased region" description="Basic and acidic residues" evidence="1">
    <location>
        <begin position="57"/>
        <end position="75"/>
    </location>
</feature>
<feature type="region of interest" description="Disordered" evidence="1">
    <location>
        <begin position="237"/>
        <end position="271"/>
    </location>
</feature>
<sequence length="618" mass="71126">MSRGQDDPRFSKVFSDPRFRTVRKKDLKVQLDDRFNKKDLKKDFTLLKSRAKVDKYGRKIKENNDIVDNLDKYYNDQEDGDDDESVESENSADDSGKSANDISEPSSDSDDQNSEEEIGSRKEDDDDGDEEESGATQLDEDPLAIARGLIGNDSDLDTTSDEESDEEDEEVEASAESEDEKEKIPEQEPTNRIAVVNLDWDHLKSSDLFATFNSFLPKDGAIQSVTIYKSQYGKERLADEEINGPPKEIFKPLKEDNESDDDDGDSDDDDLDVAKASKKLIEENNGEESFDSTALRKYQLQRLRYYYAIVEFNTTASAIEIYKACDGTEFESSGNFFDLRYVPNEMEFDDTDIRDSCTKLTTNYQPIEFSTDSLRNSKPKLTWDETPIERVQILTKSFKQGELDDLDLKNYLASDSEDEQVEDSSINKYKQLVGNLSSKKSDSENGEDDEGEDDVDMEITFTPGASITEKAKKEEELSAIEKLRAKEKERRKARKQKIKELKKQSQQKKSRRNNEDTDENKEANELVMDHIGSEAAELDHFNMKDVEKLEKLKNKKNKHKNKRQREQERELKERLANHGNEKLEIDERFSEMLDNHAFVGGSALLQQERKKRKKEKKH</sequence>
<evidence type="ECO:0000259" key="2">
    <source>
        <dbReference type="Pfam" id="PF25121"/>
    </source>
</evidence>
<dbReference type="PANTHER" id="PTHR12202">
    <property type="entry name" value="ESF1 HOMOLOG"/>
    <property type="match status" value="1"/>
</dbReference>
<dbReference type="InterPro" id="IPR012677">
    <property type="entry name" value="Nucleotide-bd_a/b_plait_sf"/>
</dbReference>
<feature type="domain" description="ESF1 RRM" evidence="2">
    <location>
        <begin position="190"/>
        <end position="358"/>
    </location>
</feature>
<dbReference type="Gene3D" id="3.30.70.330">
    <property type="match status" value="1"/>
</dbReference>
<gene>
    <name evidence="3" type="ORF">BOH78_1301</name>
    <name evidence="4" type="ORF">CAS74_001187</name>
</gene>
<dbReference type="Pfam" id="PF25121">
    <property type="entry name" value="RRM_ESF1"/>
    <property type="match status" value="1"/>
</dbReference>
<feature type="compositionally biased region" description="Basic and acidic residues" evidence="1">
    <location>
        <begin position="469"/>
        <end position="490"/>
    </location>
</feature>
<accession>A0A1V2LRH8</accession>
<feature type="compositionally biased region" description="Acidic residues" evidence="1">
    <location>
        <begin position="76"/>
        <end position="92"/>
    </location>
</feature>
<dbReference type="AlphaFoldDB" id="A0A1V2LRH8"/>
<dbReference type="Proteomes" id="UP000195871">
    <property type="component" value="Unassembled WGS sequence"/>
</dbReference>
<evidence type="ECO:0000313" key="3">
    <source>
        <dbReference type="EMBL" id="ONH76441.1"/>
    </source>
</evidence>
<feature type="region of interest" description="Disordered" evidence="1">
    <location>
        <begin position="436"/>
        <end position="524"/>
    </location>
</feature>
<feature type="region of interest" description="Disordered" evidence="1">
    <location>
        <begin position="548"/>
        <end position="579"/>
    </location>
</feature>
<feature type="compositionally biased region" description="Acidic residues" evidence="1">
    <location>
        <begin position="107"/>
        <end position="117"/>
    </location>
</feature>
<evidence type="ECO:0000256" key="1">
    <source>
        <dbReference type="SAM" id="MobiDB-lite"/>
    </source>
</evidence>
<feature type="compositionally biased region" description="Basic residues" evidence="1">
    <location>
        <begin position="553"/>
        <end position="563"/>
    </location>
</feature>
<organism evidence="3 5">
    <name type="scientific">Pichia kudriavzevii</name>
    <name type="common">Yeast</name>
    <name type="synonym">Issatchenkia orientalis</name>
    <dbReference type="NCBI Taxonomy" id="4909"/>
    <lineage>
        <taxon>Eukaryota</taxon>
        <taxon>Fungi</taxon>
        <taxon>Dikarya</taxon>
        <taxon>Ascomycota</taxon>
        <taxon>Saccharomycotina</taxon>
        <taxon>Pichiomycetes</taxon>
        <taxon>Pichiales</taxon>
        <taxon>Pichiaceae</taxon>
        <taxon>Pichia</taxon>
    </lineage>
</organism>
<reference evidence="3" key="2">
    <citation type="submission" date="2017-01" db="EMBL/GenBank/DDBJ databases">
        <authorList>
            <person name="Mah S.A."/>
            <person name="Swanson W.J."/>
            <person name="Moy G.W."/>
            <person name="Vacquier V.D."/>
        </authorList>
    </citation>
    <scope>NUCLEOTIDE SEQUENCE [LARGE SCALE GENOMIC DNA]</scope>
    <source>
        <strain evidence="3">129</strain>
    </source>
</reference>
<dbReference type="GO" id="GO:0003723">
    <property type="term" value="F:RNA binding"/>
    <property type="evidence" value="ECO:0007669"/>
    <property type="project" value="TreeGrafter"/>
</dbReference>
<feature type="region of interest" description="Disordered" evidence="1">
    <location>
        <begin position="57"/>
        <end position="192"/>
    </location>
</feature>
<feature type="compositionally biased region" description="Acidic residues" evidence="1">
    <location>
        <begin position="124"/>
        <end position="142"/>
    </location>
</feature>
<feature type="compositionally biased region" description="Acidic residues" evidence="1">
    <location>
        <begin position="257"/>
        <end position="271"/>
    </location>
</feature>
<name>A0A1V2LRH8_PICKU</name>
<dbReference type="VEuPathDB" id="FungiDB:C5L36_0C11680"/>